<protein>
    <submittedName>
        <fullName evidence="4">von Willebrand factor type A domain-containing protein</fullName>
    </submittedName>
</protein>
<dbReference type="PANTHER" id="PTHR47824:SF3">
    <property type="entry name" value="UBIQUITIN-LIKE DOMAIN-CONTAINING PROTEIN"/>
    <property type="match status" value="1"/>
</dbReference>
<evidence type="ECO:0000313" key="4">
    <source>
        <dbReference type="EMBL" id="SFI82388.1"/>
    </source>
</evidence>
<keyword evidence="5" id="KW-1185">Reference proteome</keyword>
<dbReference type="PROSITE" id="PS50234">
    <property type="entry name" value="VWFA"/>
    <property type="match status" value="1"/>
</dbReference>
<evidence type="ECO:0000256" key="2">
    <source>
        <dbReference type="SAM" id="SignalP"/>
    </source>
</evidence>
<feature type="signal peptide" evidence="2">
    <location>
        <begin position="1"/>
        <end position="20"/>
    </location>
</feature>
<dbReference type="AlphaFoldDB" id="A0A1I3LCE0"/>
<dbReference type="InterPro" id="IPR002035">
    <property type="entry name" value="VWF_A"/>
</dbReference>
<dbReference type="EMBL" id="FORI01000006">
    <property type="protein sequence ID" value="SFI82388.1"/>
    <property type="molecule type" value="Genomic_DNA"/>
</dbReference>
<evidence type="ECO:0000259" key="3">
    <source>
        <dbReference type="PROSITE" id="PS50234"/>
    </source>
</evidence>
<feature type="region of interest" description="Disordered" evidence="1">
    <location>
        <begin position="195"/>
        <end position="215"/>
    </location>
</feature>
<feature type="compositionally biased region" description="Acidic residues" evidence="1">
    <location>
        <begin position="202"/>
        <end position="213"/>
    </location>
</feature>
<dbReference type="Gene3D" id="3.40.50.410">
    <property type="entry name" value="von Willebrand factor, type A domain"/>
    <property type="match status" value="1"/>
</dbReference>
<dbReference type="SUPFAM" id="SSF53300">
    <property type="entry name" value="vWA-like"/>
    <property type="match status" value="1"/>
</dbReference>
<feature type="domain" description="VWFA" evidence="3">
    <location>
        <begin position="262"/>
        <end position="415"/>
    </location>
</feature>
<evidence type="ECO:0000256" key="1">
    <source>
        <dbReference type="SAM" id="MobiDB-lite"/>
    </source>
</evidence>
<dbReference type="InterPro" id="IPR036465">
    <property type="entry name" value="vWFA_dom_sf"/>
</dbReference>
<keyword evidence="2" id="KW-0732">Signal</keyword>
<dbReference type="Proteomes" id="UP000182737">
    <property type="component" value="Unassembled WGS sequence"/>
</dbReference>
<dbReference type="Pfam" id="PF00092">
    <property type="entry name" value="VWA"/>
    <property type="match status" value="1"/>
</dbReference>
<evidence type="ECO:0000313" key="5">
    <source>
        <dbReference type="Proteomes" id="UP000182737"/>
    </source>
</evidence>
<name>A0A1I3LCE0_9SPIR</name>
<dbReference type="CDD" id="cd00198">
    <property type="entry name" value="vWFA"/>
    <property type="match status" value="1"/>
</dbReference>
<gene>
    <name evidence="4" type="ORF">SAMN04487775_106195</name>
</gene>
<proteinExistence type="predicted"/>
<dbReference type="RefSeq" id="WP_074932037.1">
    <property type="nucleotide sequence ID" value="NZ_FORI01000006.1"/>
</dbReference>
<organism evidence="4 5">
    <name type="scientific">Treponema bryantii</name>
    <dbReference type="NCBI Taxonomy" id="163"/>
    <lineage>
        <taxon>Bacteria</taxon>
        <taxon>Pseudomonadati</taxon>
        <taxon>Spirochaetota</taxon>
        <taxon>Spirochaetia</taxon>
        <taxon>Spirochaetales</taxon>
        <taxon>Treponemataceae</taxon>
        <taxon>Treponema</taxon>
    </lineage>
</organism>
<reference evidence="5" key="1">
    <citation type="submission" date="2016-10" db="EMBL/GenBank/DDBJ databases">
        <authorList>
            <person name="Varghese N."/>
            <person name="Submissions S."/>
        </authorList>
    </citation>
    <scope>NUCLEOTIDE SEQUENCE [LARGE SCALE GENOMIC DNA]</scope>
    <source>
        <strain evidence="5">XBD1002</strain>
    </source>
</reference>
<accession>A0A1I3LCE0</accession>
<dbReference type="PANTHER" id="PTHR47824">
    <property type="entry name" value="UBIQUITIN-LIKE DOMAIN-CONTAINING PROTEIN"/>
    <property type="match status" value="1"/>
</dbReference>
<feature type="chain" id="PRO_5010300490" evidence="2">
    <location>
        <begin position="21"/>
        <end position="415"/>
    </location>
</feature>
<sequence>MQKKIILVTVLLAAMQMVFAQNDGSQTSLFTEKQQQLRITAENVRLVPDTKNGGYHLYVKKTLNVNSILLTETTKDPAGKNDSYAYRAKEYNSINGDEIRLLDGKKLESEGAKYSLVDSTVEDTSFFGPAFHIYIPETIVYGYDWSRKGEVKIGKGTFINIRSFEKPYADYTGDYMDSPFMFDFRVVKRVVKKPAPKPAPESEPEPDPVEEPETILTDDYNPIASEKFKELSDDIIYSKGPETIIEDIKGLLENIEDKDNLDLVFAIDATGSMKNDIDKLKTDMYPLLEELFGGSPGARIGLLFYRDYGDTFKYMDLPVKVYPFTSNFTSFSKNLNSIRIYGKEGGDIPEAVYEAMYASCEFYSWRTTAQKKIILIGDAEPHPTPRGSGKYSKDYVMKIADSRKIKIHSILLPKD</sequence>